<comment type="catalytic activity">
    <reaction evidence="9">
        <text>N-terminal L-prolyl-L-prolyl-L-lysyl-[protein] + 2 S-adenosyl-L-methionine = N-terminal N,N-dimethyl-L-prolyl-L-prolyl-L-lysyl-[protein] + 2 S-adenosyl-L-homocysteine + 2 H(+)</text>
        <dbReference type="Rhea" id="RHEA:54736"/>
        <dbReference type="Rhea" id="RHEA-COMP:13787"/>
        <dbReference type="Rhea" id="RHEA-COMP:13974"/>
        <dbReference type="ChEBI" id="CHEBI:15378"/>
        <dbReference type="ChEBI" id="CHEBI:57856"/>
        <dbReference type="ChEBI" id="CHEBI:59789"/>
        <dbReference type="ChEBI" id="CHEBI:138059"/>
        <dbReference type="ChEBI" id="CHEBI:138318"/>
        <dbReference type="EC" id="2.1.1.244"/>
    </reaction>
</comment>
<comment type="similarity">
    <text evidence="1">Belongs to the methyltransferase superfamily. NTM1 family.</text>
</comment>
<feature type="binding site" evidence="11">
    <location>
        <position position="82"/>
    </location>
    <ligand>
        <name>S-adenosyl-L-methionine</name>
        <dbReference type="ChEBI" id="CHEBI:59789"/>
    </ligand>
</feature>
<dbReference type="SUPFAM" id="SSF53335">
    <property type="entry name" value="S-adenosyl-L-methionine-dependent methyltransferases"/>
    <property type="match status" value="1"/>
</dbReference>
<keyword evidence="2" id="KW-0489">Methyltransferase</keyword>
<evidence type="ECO:0000256" key="4">
    <source>
        <dbReference type="ARBA" id="ARBA00022691"/>
    </source>
</evidence>
<dbReference type="Gene3D" id="3.40.50.150">
    <property type="entry name" value="Vaccinia Virus protein VP39"/>
    <property type="match status" value="1"/>
</dbReference>
<dbReference type="GO" id="GO:0032259">
    <property type="term" value="P:methylation"/>
    <property type="evidence" value="ECO:0007669"/>
    <property type="project" value="UniProtKB-KW"/>
</dbReference>
<dbReference type="Proteomes" id="UP001239445">
    <property type="component" value="Unassembled WGS sequence"/>
</dbReference>
<evidence type="ECO:0000256" key="3">
    <source>
        <dbReference type="ARBA" id="ARBA00022679"/>
    </source>
</evidence>
<keyword evidence="3" id="KW-0808">Transferase</keyword>
<dbReference type="GO" id="GO:0005737">
    <property type="term" value="C:cytoplasm"/>
    <property type="evidence" value="ECO:0007669"/>
    <property type="project" value="TreeGrafter"/>
</dbReference>
<evidence type="ECO:0000256" key="8">
    <source>
        <dbReference type="ARBA" id="ARBA00047306"/>
    </source>
</evidence>
<dbReference type="Pfam" id="PF05891">
    <property type="entry name" value="Methyltransf_PK"/>
    <property type="match status" value="1"/>
</dbReference>
<evidence type="ECO:0000256" key="5">
    <source>
        <dbReference type="ARBA" id="ARBA00039112"/>
    </source>
</evidence>
<evidence type="ECO:0000256" key="11">
    <source>
        <dbReference type="PIRSR" id="PIRSR016958-1"/>
    </source>
</evidence>
<dbReference type="PANTHER" id="PTHR12753:SF0">
    <property type="entry name" value="ALPHA N-TERMINAL PROTEIN METHYLTRANSFERASE 1"/>
    <property type="match status" value="1"/>
</dbReference>
<dbReference type="InterPro" id="IPR008576">
    <property type="entry name" value="MeTrfase_NTM1"/>
</dbReference>
<feature type="binding site" evidence="11">
    <location>
        <position position="153"/>
    </location>
    <ligand>
        <name>S-adenosyl-L-methionine</name>
        <dbReference type="ChEBI" id="CHEBI:59789"/>
    </ligand>
</feature>
<gene>
    <name evidence="12" type="ORF">QBC47DRAFT_370083</name>
</gene>
<keyword evidence="13" id="KW-1185">Reference proteome</keyword>
<feature type="binding site" evidence="11">
    <location>
        <position position="87"/>
    </location>
    <ligand>
        <name>S-adenosyl-L-methionine</name>
        <dbReference type="ChEBI" id="CHEBI:59789"/>
    </ligand>
</feature>
<evidence type="ECO:0000256" key="9">
    <source>
        <dbReference type="ARBA" id="ARBA00047885"/>
    </source>
</evidence>
<proteinExistence type="inferred from homology"/>
<evidence type="ECO:0000256" key="10">
    <source>
        <dbReference type="ARBA" id="ARBA00048167"/>
    </source>
</evidence>
<dbReference type="EMBL" id="MU839827">
    <property type="protein sequence ID" value="KAK1761431.1"/>
    <property type="molecule type" value="Genomic_DNA"/>
</dbReference>
<evidence type="ECO:0000256" key="6">
    <source>
        <dbReference type="ARBA" id="ARBA00039449"/>
    </source>
</evidence>
<reference evidence="12" key="1">
    <citation type="submission" date="2023-06" db="EMBL/GenBank/DDBJ databases">
        <title>Genome-scale phylogeny and comparative genomics of the fungal order Sordariales.</title>
        <authorList>
            <consortium name="Lawrence Berkeley National Laboratory"/>
            <person name="Hensen N."/>
            <person name="Bonometti L."/>
            <person name="Westerberg I."/>
            <person name="Brannstrom I.O."/>
            <person name="Guillou S."/>
            <person name="Cros-Aarteil S."/>
            <person name="Calhoun S."/>
            <person name="Haridas S."/>
            <person name="Kuo A."/>
            <person name="Mondo S."/>
            <person name="Pangilinan J."/>
            <person name="Riley R."/>
            <person name="Labutti K."/>
            <person name="Andreopoulos B."/>
            <person name="Lipzen A."/>
            <person name="Chen C."/>
            <person name="Yanf M."/>
            <person name="Daum C."/>
            <person name="Ng V."/>
            <person name="Clum A."/>
            <person name="Steindorff A."/>
            <person name="Ohm R."/>
            <person name="Martin F."/>
            <person name="Silar P."/>
            <person name="Natvig D."/>
            <person name="Lalanne C."/>
            <person name="Gautier V."/>
            <person name="Ament-Velasquez S.L."/>
            <person name="Kruys A."/>
            <person name="Hutchinson M.I."/>
            <person name="Powell A.J."/>
            <person name="Barry K."/>
            <person name="Miller A.N."/>
            <person name="Grigoriev I.V."/>
            <person name="Debuchy R."/>
            <person name="Gladieux P."/>
            <person name="Thoren M.H."/>
            <person name="Johannesson H."/>
        </authorList>
    </citation>
    <scope>NUCLEOTIDE SEQUENCE</scope>
    <source>
        <strain evidence="12">PSN4</strain>
    </source>
</reference>
<organism evidence="12 13">
    <name type="scientific">Echria macrotheca</name>
    <dbReference type="NCBI Taxonomy" id="438768"/>
    <lineage>
        <taxon>Eukaryota</taxon>
        <taxon>Fungi</taxon>
        <taxon>Dikarya</taxon>
        <taxon>Ascomycota</taxon>
        <taxon>Pezizomycotina</taxon>
        <taxon>Sordariomycetes</taxon>
        <taxon>Sordariomycetidae</taxon>
        <taxon>Sordariales</taxon>
        <taxon>Schizotheciaceae</taxon>
        <taxon>Echria</taxon>
    </lineage>
</organism>
<dbReference type="PIRSF" id="PIRSF016958">
    <property type="entry name" value="DUF858_MeTrfase_lik"/>
    <property type="match status" value="1"/>
</dbReference>
<evidence type="ECO:0000313" key="12">
    <source>
        <dbReference type="EMBL" id="KAK1761431.1"/>
    </source>
</evidence>
<dbReference type="AlphaFoldDB" id="A0AAJ0BNI5"/>
<evidence type="ECO:0000256" key="1">
    <source>
        <dbReference type="ARBA" id="ARBA00009059"/>
    </source>
</evidence>
<protein>
    <recommendedName>
        <fullName evidence="6">Alpha N-terminal protein methyltransferase 1</fullName>
        <ecNumber evidence="5">2.1.1.244</ecNumber>
    </recommendedName>
    <alternativeName>
        <fullName evidence="7">X-Pro-Lys N-terminal protein methyltransferase 1</fullName>
    </alternativeName>
</protein>
<dbReference type="GO" id="GO:0071885">
    <property type="term" value="F:N-terminal protein N-methyltransferase activity"/>
    <property type="evidence" value="ECO:0007669"/>
    <property type="project" value="UniProtKB-EC"/>
</dbReference>
<name>A0AAJ0BNI5_9PEZI</name>
<dbReference type="EC" id="2.1.1.244" evidence="5"/>
<evidence type="ECO:0000313" key="13">
    <source>
        <dbReference type="Proteomes" id="UP001239445"/>
    </source>
</evidence>
<comment type="catalytic activity">
    <reaction evidence="8">
        <text>N-terminal L-seryl-L-prolyl-L-lysyl-[protein] + 3 S-adenosyl-L-methionine = N-terminal N,N,N-trimethyl-L-seryl-L-prolyl-L-lysyl-[protein] + 3 S-adenosyl-L-homocysteine + 3 H(+)</text>
        <dbReference type="Rhea" id="RHEA:54724"/>
        <dbReference type="Rhea" id="RHEA-COMP:13789"/>
        <dbReference type="Rhea" id="RHEA-COMP:13973"/>
        <dbReference type="ChEBI" id="CHEBI:15378"/>
        <dbReference type="ChEBI" id="CHEBI:57856"/>
        <dbReference type="ChEBI" id="CHEBI:59789"/>
        <dbReference type="ChEBI" id="CHEBI:138061"/>
        <dbReference type="ChEBI" id="CHEBI:138317"/>
        <dbReference type="EC" id="2.1.1.244"/>
    </reaction>
</comment>
<comment type="catalytic activity">
    <reaction evidence="10">
        <text>N-terminal L-alanyl-L-prolyl-L-lysyl-[protein] + 3 S-adenosyl-L-methionine = N-terminal N,N,N-trimethyl-L-alanyl-L-prolyl-L-lysyl-[protein] + 3 S-adenosyl-L-homocysteine + 3 H(+)</text>
        <dbReference type="Rhea" id="RHEA:54712"/>
        <dbReference type="Rhea" id="RHEA-COMP:13785"/>
        <dbReference type="Rhea" id="RHEA-COMP:13971"/>
        <dbReference type="ChEBI" id="CHEBI:15378"/>
        <dbReference type="ChEBI" id="CHEBI:57856"/>
        <dbReference type="ChEBI" id="CHEBI:59789"/>
        <dbReference type="ChEBI" id="CHEBI:138057"/>
        <dbReference type="ChEBI" id="CHEBI:138315"/>
        <dbReference type="EC" id="2.1.1.244"/>
    </reaction>
</comment>
<sequence>MDDQNQNQTQKPADACINTEDGLAYWEGVSADENGMLGGIPSIGGFAYISKVDIQGSRSFLAKLGIGNKKGLRTVDSVLEGGAGIGRITKSLLAPLASQIDIIEPIKKFTDTISLPASSPSSPSATLRHIFNTGLESWTPQPAETKYDLIWTQWCVGHLTDAQLVLYLVRCSSSLSPDGGGGLIVIKENLSTSGEDAFDAEDSSVTRTDAKFQELFGRAGLDIVRMEMQRGFPVTATMRLLPVKMYALRPKTDG</sequence>
<keyword evidence="4 11" id="KW-0949">S-adenosyl-L-methionine</keyword>
<evidence type="ECO:0000256" key="7">
    <source>
        <dbReference type="ARBA" id="ARBA00043129"/>
    </source>
</evidence>
<comment type="caution">
    <text evidence="12">The sequence shown here is derived from an EMBL/GenBank/DDBJ whole genome shotgun (WGS) entry which is preliminary data.</text>
</comment>
<dbReference type="PANTHER" id="PTHR12753">
    <property type="entry name" value="AD-003 - RELATED"/>
    <property type="match status" value="1"/>
</dbReference>
<accession>A0AAJ0BNI5</accession>
<evidence type="ECO:0000256" key="2">
    <source>
        <dbReference type="ARBA" id="ARBA00022603"/>
    </source>
</evidence>
<dbReference type="InterPro" id="IPR029063">
    <property type="entry name" value="SAM-dependent_MTases_sf"/>
</dbReference>